<name>A0A6A4XD06_AMPAM</name>
<keyword evidence="4" id="KW-1185">Reference proteome</keyword>
<dbReference type="SUPFAM" id="SSF53098">
    <property type="entry name" value="Ribonuclease H-like"/>
    <property type="match status" value="1"/>
</dbReference>
<dbReference type="InterPro" id="IPR012337">
    <property type="entry name" value="RNaseH-like_sf"/>
</dbReference>
<dbReference type="Pfam" id="PF13456">
    <property type="entry name" value="RVT_3"/>
    <property type="match status" value="1"/>
</dbReference>
<evidence type="ECO:0000256" key="1">
    <source>
        <dbReference type="SAM" id="SignalP"/>
    </source>
</evidence>
<sequence length="358" mass="39554">MKLMLLVGLLAALLVVSEGSYLYPHLPLCPYSIPDAFCPAVFPPPHECGVPGTGCYGYHEQCCRGSCYNECQVIHPYPPHPHPYPPFPHPHPHPYWRCRWTFKIDLFSRTDRELPPHVVNAMFEEVLADTSSELPQPLVVLATDGSVTTSTPRSGWGCVMRESDGSLQTHRGGCNLRLSSMRAELEAIFRGLDLARSAHPDLAACIICTDSQSLLRKLESGSAPPEWHDLPQQVVWVYCPGHAGVQLNDRADHLAGSGSASDYLELGTQDIQLIIRDRQLSSRDDGSWEERRMSERGLQRGWAAKSTSRGRAAHTMCQLATGTLSRAALTRVFQLGGAEAAWGQLLGLRRLTTLPLDQ</sequence>
<keyword evidence="1" id="KW-0732">Signal</keyword>
<feature type="domain" description="RNase H type-1" evidence="2">
    <location>
        <begin position="135"/>
        <end position="260"/>
    </location>
</feature>
<dbReference type="GO" id="GO:0003676">
    <property type="term" value="F:nucleic acid binding"/>
    <property type="evidence" value="ECO:0007669"/>
    <property type="project" value="InterPro"/>
</dbReference>
<dbReference type="OrthoDB" id="6373033at2759"/>
<proteinExistence type="predicted"/>
<feature type="chain" id="PRO_5025557413" evidence="1">
    <location>
        <begin position="20"/>
        <end position="358"/>
    </location>
</feature>
<evidence type="ECO:0000313" key="3">
    <source>
        <dbReference type="EMBL" id="KAF0312331.1"/>
    </source>
</evidence>
<protein>
    <submittedName>
        <fullName evidence="3">Ribonuclease H</fullName>
    </submittedName>
</protein>
<dbReference type="PROSITE" id="PS50879">
    <property type="entry name" value="RNASE_H_1"/>
    <property type="match status" value="1"/>
</dbReference>
<organism evidence="3 4">
    <name type="scientific">Amphibalanus amphitrite</name>
    <name type="common">Striped barnacle</name>
    <name type="synonym">Balanus amphitrite</name>
    <dbReference type="NCBI Taxonomy" id="1232801"/>
    <lineage>
        <taxon>Eukaryota</taxon>
        <taxon>Metazoa</taxon>
        <taxon>Ecdysozoa</taxon>
        <taxon>Arthropoda</taxon>
        <taxon>Crustacea</taxon>
        <taxon>Multicrustacea</taxon>
        <taxon>Cirripedia</taxon>
        <taxon>Thoracica</taxon>
        <taxon>Thoracicalcarea</taxon>
        <taxon>Balanomorpha</taxon>
        <taxon>Balanoidea</taxon>
        <taxon>Balanidae</taxon>
        <taxon>Amphibalaninae</taxon>
        <taxon>Amphibalanus</taxon>
    </lineage>
</organism>
<dbReference type="CDD" id="cd09276">
    <property type="entry name" value="Rnase_HI_RT_non_LTR"/>
    <property type="match status" value="1"/>
</dbReference>
<dbReference type="EMBL" id="VIIS01000178">
    <property type="protein sequence ID" value="KAF0312331.1"/>
    <property type="molecule type" value="Genomic_DNA"/>
</dbReference>
<accession>A0A6A4XD06</accession>
<gene>
    <name evidence="3" type="primary">rnhA_32</name>
    <name evidence="3" type="ORF">FJT64_016932</name>
</gene>
<comment type="caution">
    <text evidence="3">The sequence shown here is derived from an EMBL/GenBank/DDBJ whole genome shotgun (WGS) entry which is preliminary data.</text>
</comment>
<dbReference type="InterPro" id="IPR002156">
    <property type="entry name" value="RNaseH_domain"/>
</dbReference>
<dbReference type="InterPro" id="IPR036397">
    <property type="entry name" value="RNaseH_sf"/>
</dbReference>
<evidence type="ECO:0000259" key="2">
    <source>
        <dbReference type="PROSITE" id="PS50879"/>
    </source>
</evidence>
<reference evidence="3 4" key="1">
    <citation type="submission" date="2019-07" db="EMBL/GenBank/DDBJ databases">
        <title>Draft genome assembly of a fouling barnacle, Amphibalanus amphitrite (Darwin, 1854): The first reference genome for Thecostraca.</title>
        <authorList>
            <person name="Kim W."/>
        </authorList>
    </citation>
    <scope>NUCLEOTIDE SEQUENCE [LARGE SCALE GENOMIC DNA]</scope>
    <source>
        <strain evidence="3">SNU_AA5</strain>
        <tissue evidence="3">Soma without cirri and trophi</tissue>
    </source>
</reference>
<evidence type="ECO:0000313" key="4">
    <source>
        <dbReference type="Proteomes" id="UP000440578"/>
    </source>
</evidence>
<dbReference type="GO" id="GO:0004523">
    <property type="term" value="F:RNA-DNA hybrid ribonuclease activity"/>
    <property type="evidence" value="ECO:0007669"/>
    <property type="project" value="InterPro"/>
</dbReference>
<dbReference type="Gene3D" id="3.30.420.10">
    <property type="entry name" value="Ribonuclease H-like superfamily/Ribonuclease H"/>
    <property type="match status" value="1"/>
</dbReference>
<dbReference type="Proteomes" id="UP000440578">
    <property type="component" value="Unassembled WGS sequence"/>
</dbReference>
<feature type="signal peptide" evidence="1">
    <location>
        <begin position="1"/>
        <end position="19"/>
    </location>
</feature>
<dbReference type="AlphaFoldDB" id="A0A6A4XD06"/>